<dbReference type="InterPro" id="IPR043502">
    <property type="entry name" value="DNA/RNA_pol_sf"/>
</dbReference>
<dbReference type="GO" id="GO:0046872">
    <property type="term" value="F:metal ion binding"/>
    <property type="evidence" value="ECO:0007669"/>
    <property type="project" value="UniProtKB-KW"/>
</dbReference>
<dbReference type="InterPro" id="IPR039537">
    <property type="entry name" value="Retrotran_Ty1/copia-like"/>
</dbReference>
<proteinExistence type="predicted"/>
<feature type="compositionally biased region" description="Low complexity" evidence="3">
    <location>
        <begin position="88"/>
        <end position="104"/>
    </location>
</feature>
<dbReference type="InterPro" id="IPR012337">
    <property type="entry name" value="RNaseH-like_sf"/>
</dbReference>
<dbReference type="Pfam" id="PF25597">
    <property type="entry name" value="SH3_retrovirus"/>
    <property type="match status" value="1"/>
</dbReference>
<evidence type="ECO:0000256" key="2">
    <source>
        <dbReference type="ARBA" id="ARBA00022801"/>
    </source>
</evidence>
<feature type="region of interest" description="Disordered" evidence="3">
    <location>
        <begin position="568"/>
        <end position="595"/>
    </location>
</feature>
<dbReference type="PANTHER" id="PTHR42648:SF32">
    <property type="entry name" value="RIBONUCLEASE H-LIKE DOMAIN, GAG-PRE-INTEGRASE DOMAIN PROTEIN-RELATED"/>
    <property type="match status" value="1"/>
</dbReference>
<comment type="caution">
    <text evidence="5">The sequence shown here is derived from an EMBL/GenBank/DDBJ whole genome shotgun (WGS) entry which is preliminary data.</text>
</comment>
<feature type="domain" description="Integrase catalytic" evidence="4">
    <location>
        <begin position="378"/>
        <end position="427"/>
    </location>
</feature>
<feature type="compositionally biased region" description="Polar residues" evidence="3">
    <location>
        <begin position="61"/>
        <end position="76"/>
    </location>
</feature>
<dbReference type="PANTHER" id="PTHR42648">
    <property type="entry name" value="TRANSPOSASE, PUTATIVE-RELATED"/>
    <property type="match status" value="1"/>
</dbReference>
<dbReference type="GO" id="GO:0003676">
    <property type="term" value="F:nucleic acid binding"/>
    <property type="evidence" value="ECO:0007669"/>
    <property type="project" value="InterPro"/>
</dbReference>
<dbReference type="GO" id="GO:0016787">
    <property type="term" value="F:hydrolase activity"/>
    <property type="evidence" value="ECO:0007669"/>
    <property type="project" value="UniProtKB-KW"/>
</dbReference>
<accession>A0A6L2KRE9</accession>
<evidence type="ECO:0000256" key="1">
    <source>
        <dbReference type="ARBA" id="ARBA00022723"/>
    </source>
</evidence>
<evidence type="ECO:0000259" key="4">
    <source>
        <dbReference type="PROSITE" id="PS50994"/>
    </source>
</evidence>
<dbReference type="InterPro" id="IPR025724">
    <property type="entry name" value="GAG-pre-integrase_dom"/>
</dbReference>
<protein>
    <recommendedName>
        <fullName evidence="4">Integrase catalytic domain-containing protein</fullName>
    </recommendedName>
</protein>
<dbReference type="PROSITE" id="PS50994">
    <property type="entry name" value="INTEGRASE"/>
    <property type="match status" value="1"/>
</dbReference>
<dbReference type="Pfam" id="PF13976">
    <property type="entry name" value="gag_pre-integrs"/>
    <property type="match status" value="1"/>
</dbReference>
<keyword evidence="1" id="KW-0479">Metal-binding</keyword>
<keyword evidence="2" id="KW-0378">Hydrolase</keyword>
<feature type="compositionally biased region" description="Basic and acidic residues" evidence="3">
    <location>
        <begin position="584"/>
        <end position="595"/>
    </location>
</feature>
<dbReference type="Gene3D" id="3.30.420.10">
    <property type="entry name" value="Ribonuclease H-like superfamily/Ribonuclease H"/>
    <property type="match status" value="1"/>
</dbReference>
<dbReference type="SUPFAM" id="SSF56672">
    <property type="entry name" value="DNA/RNA polymerases"/>
    <property type="match status" value="1"/>
</dbReference>
<dbReference type="AlphaFoldDB" id="A0A6L2KRE9"/>
<feature type="region of interest" description="Disordered" evidence="3">
    <location>
        <begin position="1"/>
        <end position="109"/>
    </location>
</feature>
<evidence type="ECO:0000313" key="5">
    <source>
        <dbReference type="EMBL" id="GEU51350.1"/>
    </source>
</evidence>
<gene>
    <name evidence="5" type="ORF">Tci_023328</name>
</gene>
<dbReference type="GO" id="GO:0015074">
    <property type="term" value="P:DNA integration"/>
    <property type="evidence" value="ECO:0007669"/>
    <property type="project" value="InterPro"/>
</dbReference>
<feature type="compositionally biased region" description="Polar residues" evidence="3">
    <location>
        <begin position="573"/>
        <end position="582"/>
    </location>
</feature>
<dbReference type="InterPro" id="IPR013103">
    <property type="entry name" value="RVT_2"/>
</dbReference>
<dbReference type="Pfam" id="PF07727">
    <property type="entry name" value="RVT_2"/>
    <property type="match status" value="1"/>
</dbReference>
<name>A0A6L2KRE9_TANCI</name>
<organism evidence="5">
    <name type="scientific">Tanacetum cinerariifolium</name>
    <name type="common">Dalmatian daisy</name>
    <name type="synonym">Chrysanthemum cinerariifolium</name>
    <dbReference type="NCBI Taxonomy" id="118510"/>
    <lineage>
        <taxon>Eukaryota</taxon>
        <taxon>Viridiplantae</taxon>
        <taxon>Streptophyta</taxon>
        <taxon>Embryophyta</taxon>
        <taxon>Tracheophyta</taxon>
        <taxon>Spermatophyta</taxon>
        <taxon>Magnoliopsida</taxon>
        <taxon>eudicotyledons</taxon>
        <taxon>Gunneridae</taxon>
        <taxon>Pentapetalae</taxon>
        <taxon>asterids</taxon>
        <taxon>campanulids</taxon>
        <taxon>Asterales</taxon>
        <taxon>Asteraceae</taxon>
        <taxon>Asteroideae</taxon>
        <taxon>Anthemideae</taxon>
        <taxon>Anthemidinae</taxon>
        <taxon>Tanacetum</taxon>
    </lineage>
</organism>
<dbReference type="SUPFAM" id="SSF53098">
    <property type="entry name" value="Ribonuclease H-like"/>
    <property type="match status" value="1"/>
</dbReference>
<dbReference type="InterPro" id="IPR036397">
    <property type="entry name" value="RNaseH_sf"/>
</dbReference>
<dbReference type="EMBL" id="BKCJ010002853">
    <property type="protein sequence ID" value="GEU51350.1"/>
    <property type="molecule type" value="Genomic_DNA"/>
</dbReference>
<evidence type="ECO:0000256" key="3">
    <source>
        <dbReference type="SAM" id="MobiDB-lite"/>
    </source>
</evidence>
<sequence>MPPKPDMVFNNAPNAVETDHPAFNVKLSPTKPDQDLSHTNRPSAPIIEDWVSNSEDEYETKTPQNVLSFVQPTKQVKSPRPSIQHVETSIPAATPKPASPKPSSNGKRKNRKACFVCKSLDHLIKDCDCYEKKKAQPTARNHAQWRTHKQYPQMIRPNPQRYVVPTAVVPQSKPVPITAVRPVTTVVPKIKVTRPRHAKPIITKTNSPTKRHINHSLSPKASNSPHRVTAVLALVVNAAQGMQGKWEWKPKMPNSRPCFSQHKCINDPKKELKFNLFSVSQMCDKKNSVLFTDAECLVLSPDFKLPDVTQVLLRVHRENNMYNVNLKNIVPSRDLTCLFAKATFNESNLWHRRLGHINFKTMNKLVKGLENQLSLKVKVIKSDNGTEFKNNDINQFCGMKGIKREFSVPRYPQQNGIAEGKNRILIEAARTMVLVTKPHNKTPYELLHGRKSSISFMRPFGCPVTILNTLDSLGKFDRKVDEGFLVRYSVSSKAFRVFNSRTCIVQETLHVNFLENKPNVASSGPTWLFDIDTLTKTMNYQPVTTCNQSNLSVDAAFDEMELEFDEKKPASEFNVSPSSSAQSKKHDDKTKREAKVKSPVESFAGFRNLSAEFKYFSDNNINEVYATGTLVPTVGQISLNITNTFNDVGPLNAAASPTHEKCSCIDASQLLDDPDMPELEDITYSDDEDDVGAEADFNNLETSITIEAMQEELLQFKMQKVWVLVDLLYGKRAIGTKWAFRNKKDKRGIVVSNKARLFAQGHTQKEGIDYEEVFALVARIEAIRLFLAYASFMGFMVYQIDVKSAFLYETTEEEVYVCQPPGFKDLDYPNKVYKVVKALYGLHQTPRAWYETLANYLLENGFQRGKIDQTLFIKRQKDDILLVQIYVDDIIFGSTNKDLCKDFEKLMKDKF</sequence>
<reference evidence="5" key="1">
    <citation type="journal article" date="2019" name="Sci. Rep.">
        <title>Draft genome of Tanacetum cinerariifolium, the natural source of mosquito coil.</title>
        <authorList>
            <person name="Yamashiro T."/>
            <person name="Shiraishi A."/>
            <person name="Satake H."/>
            <person name="Nakayama K."/>
        </authorList>
    </citation>
    <scope>NUCLEOTIDE SEQUENCE</scope>
</reference>
<dbReference type="InterPro" id="IPR057670">
    <property type="entry name" value="SH3_retrovirus"/>
</dbReference>
<dbReference type="InterPro" id="IPR001584">
    <property type="entry name" value="Integrase_cat-core"/>
</dbReference>